<evidence type="ECO:0000256" key="1">
    <source>
        <dbReference type="ARBA" id="ARBA00022603"/>
    </source>
</evidence>
<evidence type="ECO:0000313" key="3">
    <source>
        <dbReference type="EMBL" id="MBM7798419.1"/>
    </source>
</evidence>
<dbReference type="InterPro" id="IPR003788">
    <property type="entry name" value="NDUFAF7"/>
</dbReference>
<dbReference type="GO" id="GO:0032259">
    <property type="term" value="P:methylation"/>
    <property type="evidence" value="ECO:0007669"/>
    <property type="project" value="UniProtKB-KW"/>
</dbReference>
<organism evidence="3 4">
    <name type="scientific">Microlunatus panaciterrae</name>
    <dbReference type="NCBI Taxonomy" id="400768"/>
    <lineage>
        <taxon>Bacteria</taxon>
        <taxon>Bacillati</taxon>
        <taxon>Actinomycetota</taxon>
        <taxon>Actinomycetes</taxon>
        <taxon>Propionibacteriales</taxon>
        <taxon>Propionibacteriaceae</taxon>
        <taxon>Microlunatus</taxon>
    </lineage>
</organism>
<sequence>MFSHALSWRSAWATAAYGDDGFWRTERPIGHFRTAAATTDLQARMIAAVLARAPEIGAVVDLGAGDGQLLNSLLQLRPDLAFYGIDLRERPDDLDDDVTWCRDLWDVETTAWTSGEAFVVLATLDRPTLLLAVEWLDDLPCTICQRQGRSLRLVDVDDTGNETLGMEASADDHAWAGHWWPEGPRVEVGSSRDRAWAAACAQLQGYGGLGLVIDYGHLGADRPSSGTLTGFSHGHQCPPLPTGQMNLTAHVAIDAVAVAAEHIGAETVELVRQKDVAERLLAQQGPVGGDALTALVRRSEMHAITAPTVFGDFWWLLQRVPPADRR</sequence>
<name>A0ABS2RHD4_9ACTN</name>
<proteinExistence type="predicted"/>
<evidence type="ECO:0000313" key="4">
    <source>
        <dbReference type="Proteomes" id="UP000704762"/>
    </source>
</evidence>
<dbReference type="InterPro" id="IPR029063">
    <property type="entry name" value="SAM-dependent_MTases_sf"/>
</dbReference>
<dbReference type="RefSeq" id="WP_204916960.1">
    <property type="nucleotide sequence ID" value="NZ_BAAAQP010000008.1"/>
</dbReference>
<dbReference type="Gene3D" id="3.40.50.12710">
    <property type="match status" value="1"/>
</dbReference>
<dbReference type="Pfam" id="PF02636">
    <property type="entry name" value="Methyltransf_28"/>
    <property type="match status" value="1"/>
</dbReference>
<evidence type="ECO:0000256" key="2">
    <source>
        <dbReference type="ARBA" id="ARBA00022679"/>
    </source>
</evidence>
<dbReference type="EMBL" id="JAFBCF010000001">
    <property type="protein sequence ID" value="MBM7798419.1"/>
    <property type="molecule type" value="Genomic_DNA"/>
</dbReference>
<protein>
    <submittedName>
        <fullName evidence="3">SAM-dependent MidA family methyltransferase</fullName>
    </submittedName>
</protein>
<reference evidence="3 4" key="1">
    <citation type="submission" date="2021-01" db="EMBL/GenBank/DDBJ databases">
        <title>Sequencing the genomes of 1000 actinobacteria strains.</title>
        <authorList>
            <person name="Klenk H.-P."/>
        </authorList>
    </citation>
    <scope>NUCLEOTIDE SEQUENCE [LARGE SCALE GENOMIC DNA]</scope>
    <source>
        <strain evidence="3 4">DSM 18662</strain>
    </source>
</reference>
<keyword evidence="4" id="KW-1185">Reference proteome</keyword>
<dbReference type="SUPFAM" id="SSF53335">
    <property type="entry name" value="S-adenosyl-L-methionine-dependent methyltransferases"/>
    <property type="match status" value="1"/>
</dbReference>
<gene>
    <name evidence="3" type="ORF">JOE57_001340</name>
</gene>
<accession>A0ABS2RHD4</accession>
<keyword evidence="1 3" id="KW-0489">Methyltransferase</keyword>
<dbReference type="InterPro" id="IPR038375">
    <property type="entry name" value="NDUFAF7_sf"/>
</dbReference>
<dbReference type="Proteomes" id="UP000704762">
    <property type="component" value="Unassembled WGS sequence"/>
</dbReference>
<keyword evidence="2" id="KW-0808">Transferase</keyword>
<dbReference type="GO" id="GO:0008168">
    <property type="term" value="F:methyltransferase activity"/>
    <property type="evidence" value="ECO:0007669"/>
    <property type="project" value="UniProtKB-KW"/>
</dbReference>
<comment type="caution">
    <text evidence="3">The sequence shown here is derived from an EMBL/GenBank/DDBJ whole genome shotgun (WGS) entry which is preliminary data.</text>
</comment>